<dbReference type="GeneID" id="19200568"/>
<evidence type="ECO:0000313" key="1">
    <source>
        <dbReference type="EMBL" id="EIW86793.1"/>
    </source>
</evidence>
<dbReference type="Gene3D" id="1.25.40.10">
    <property type="entry name" value="Tetratricopeptide repeat domain"/>
    <property type="match status" value="1"/>
</dbReference>
<sequence length="354" mass="40421">MDRVRSTRSYNAVISFAIQHAAYGSVPGLFRDMQRDGLVANVESWKLGVRLLIRTGRWDEAWSRVTQISKRTQAQSRETSDRLSIPIVVWLELFGSAKYSLLRRTYRYATSGRIPGSTVEGNDASRYLLLMRHFPGVGPTECAQMSPRTVGIIVREMIRIGQSHTAFEVTQAYLKSLPATLSAISSRRTMDLIHLHLASEARKRGLRAHFALRRTLHTLLDSCSAATPTAKTLHLLLRSLRPTKRCGTLANQCLRLYRRRWGPQIESSAVRRRVASLALKEGRLDIAQEMIKRERLASISRACWTSQLHLLGGCVRVKGRTRRLPFRFIRPGWSKDSHRWRALRKRVLILSKTK</sequence>
<comment type="caution">
    <text evidence="1">The sequence shown here is derived from an EMBL/GenBank/DDBJ whole genome shotgun (WGS) entry which is preliminary data.</text>
</comment>
<accession>A0A5M3N5X6</accession>
<protein>
    <recommendedName>
        <fullName evidence="3">Pentatricopeptide repeat-containing protein</fullName>
    </recommendedName>
</protein>
<dbReference type="RefSeq" id="XP_007763483.1">
    <property type="nucleotide sequence ID" value="XM_007765293.1"/>
</dbReference>
<keyword evidence="2" id="KW-1185">Reference proteome</keyword>
<reference evidence="2" key="1">
    <citation type="journal article" date="2012" name="Science">
        <title>The Paleozoic origin of enzymatic lignin decomposition reconstructed from 31 fungal genomes.</title>
        <authorList>
            <person name="Floudas D."/>
            <person name="Binder M."/>
            <person name="Riley R."/>
            <person name="Barry K."/>
            <person name="Blanchette R.A."/>
            <person name="Henrissat B."/>
            <person name="Martinez A.T."/>
            <person name="Otillar R."/>
            <person name="Spatafora J.W."/>
            <person name="Yadav J.S."/>
            <person name="Aerts A."/>
            <person name="Benoit I."/>
            <person name="Boyd A."/>
            <person name="Carlson A."/>
            <person name="Copeland A."/>
            <person name="Coutinho P.M."/>
            <person name="de Vries R.P."/>
            <person name="Ferreira P."/>
            <person name="Findley K."/>
            <person name="Foster B."/>
            <person name="Gaskell J."/>
            <person name="Glotzer D."/>
            <person name="Gorecki P."/>
            <person name="Heitman J."/>
            <person name="Hesse C."/>
            <person name="Hori C."/>
            <person name="Igarashi K."/>
            <person name="Jurgens J.A."/>
            <person name="Kallen N."/>
            <person name="Kersten P."/>
            <person name="Kohler A."/>
            <person name="Kuees U."/>
            <person name="Kumar T.K.A."/>
            <person name="Kuo A."/>
            <person name="LaButti K."/>
            <person name="Larrondo L.F."/>
            <person name="Lindquist E."/>
            <person name="Ling A."/>
            <person name="Lombard V."/>
            <person name="Lucas S."/>
            <person name="Lundell T."/>
            <person name="Martin R."/>
            <person name="McLaughlin D.J."/>
            <person name="Morgenstern I."/>
            <person name="Morin E."/>
            <person name="Murat C."/>
            <person name="Nagy L.G."/>
            <person name="Nolan M."/>
            <person name="Ohm R.A."/>
            <person name="Patyshakuliyeva A."/>
            <person name="Rokas A."/>
            <person name="Ruiz-Duenas F.J."/>
            <person name="Sabat G."/>
            <person name="Salamov A."/>
            <person name="Samejima M."/>
            <person name="Schmutz J."/>
            <person name="Slot J.C."/>
            <person name="St John F."/>
            <person name="Stenlid J."/>
            <person name="Sun H."/>
            <person name="Sun S."/>
            <person name="Syed K."/>
            <person name="Tsang A."/>
            <person name="Wiebenga A."/>
            <person name="Young D."/>
            <person name="Pisabarro A."/>
            <person name="Eastwood D.C."/>
            <person name="Martin F."/>
            <person name="Cullen D."/>
            <person name="Grigoriev I.V."/>
            <person name="Hibbett D.S."/>
        </authorList>
    </citation>
    <scope>NUCLEOTIDE SEQUENCE [LARGE SCALE GENOMIC DNA]</scope>
    <source>
        <strain evidence="2">RWD-64-598 SS2</strain>
    </source>
</reference>
<organism evidence="1 2">
    <name type="scientific">Coniophora puteana (strain RWD-64-598)</name>
    <name type="common">Brown rot fungus</name>
    <dbReference type="NCBI Taxonomy" id="741705"/>
    <lineage>
        <taxon>Eukaryota</taxon>
        <taxon>Fungi</taxon>
        <taxon>Dikarya</taxon>
        <taxon>Basidiomycota</taxon>
        <taxon>Agaricomycotina</taxon>
        <taxon>Agaricomycetes</taxon>
        <taxon>Agaricomycetidae</taxon>
        <taxon>Boletales</taxon>
        <taxon>Coniophorineae</taxon>
        <taxon>Coniophoraceae</taxon>
        <taxon>Coniophora</taxon>
    </lineage>
</organism>
<dbReference type="InterPro" id="IPR011990">
    <property type="entry name" value="TPR-like_helical_dom_sf"/>
</dbReference>
<dbReference type="KEGG" id="cput:CONPUDRAFT_134149"/>
<dbReference type="Proteomes" id="UP000053558">
    <property type="component" value="Unassembled WGS sequence"/>
</dbReference>
<dbReference type="OrthoDB" id="3149711at2759"/>
<dbReference type="AlphaFoldDB" id="A0A5M3N5X6"/>
<evidence type="ECO:0008006" key="3">
    <source>
        <dbReference type="Google" id="ProtNLM"/>
    </source>
</evidence>
<gene>
    <name evidence="1" type="ORF">CONPUDRAFT_134149</name>
</gene>
<name>A0A5M3N5X6_CONPW</name>
<evidence type="ECO:0000313" key="2">
    <source>
        <dbReference type="Proteomes" id="UP000053558"/>
    </source>
</evidence>
<dbReference type="EMBL" id="JH711573">
    <property type="protein sequence ID" value="EIW86793.1"/>
    <property type="molecule type" value="Genomic_DNA"/>
</dbReference>
<proteinExistence type="predicted"/>